<comment type="subcellular location">
    <subcellularLocation>
        <location evidence="1">Endoplasmic reticulum membrane</location>
        <topology evidence="1">Peripheral membrane protein</topology>
    </subcellularLocation>
</comment>
<organism evidence="9 10">
    <name type="scientific">Acaromyces ingoldii</name>
    <dbReference type="NCBI Taxonomy" id="215250"/>
    <lineage>
        <taxon>Eukaryota</taxon>
        <taxon>Fungi</taxon>
        <taxon>Dikarya</taxon>
        <taxon>Basidiomycota</taxon>
        <taxon>Ustilaginomycotina</taxon>
        <taxon>Exobasidiomycetes</taxon>
        <taxon>Exobasidiales</taxon>
        <taxon>Cryptobasidiaceae</taxon>
        <taxon>Acaromyces</taxon>
    </lineage>
</organism>
<name>A0A316YJF6_9BASI</name>
<evidence type="ECO:0000313" key="9">
    <source>
        <dbReference type="EMBL" id="PWN89331.1"/>
    </source>
</evidence>
<feature type="region of interest" description="Disordered" evidence="7">
    <location>
        <begin position="1"/>
        <end position="51"/>
    </location>
</feature>
<keyword evidence="10" id="KW-1185">Reference proteome</keyword>
<dbReference type="STRING" id="215250.A0A316YJF6"/>
<proteinExistence type="inferred from homology"/>
<dbReference type="EMBL" id="KZ819637">
    <property type="protein sequence ID" value="PWN89331.1"/>
    <property type="molecule type" value="Genomic_DNA"/>
</dbReference>
<dbReference type="PANTHER" id="PTHR13254:SF0">
    <property type="entry name" value="GOLGIN SUBFAMILY A MEMBER 7_ERF4 DOMAIN-CONTAINING PROTEIN"/>
    <property type="match status" value="1"/>
</dbReference>
<evidence type="ECO:0000256" key="1">
    <source>
        <dbReference type="ARBA" id="ARBA00004406"/>
    </source>
</evidence>
<dbReference type="InterPro" id="IPR051371">
    <property type="entry name" value="Ras_palmitoyltransferase"/>
</dbReference>
<dbReference type="InParanoid" id="A0A316YJF6"/>
<evidence type="ECO:0000256" key="7">
    <source>
        <dbReference type="SAM" id="MobiDB-lite"/>
    </source>
</evidence>
<accession>A0A316YJF6</accession>
<dbReference type="AlphaFoldDB" id="A0A316YJF6"/>
<protein>
    <recommendedName>
        <fullName evidence="4">Ras modification protein ERF4</fullName>
    </recommendedName>
</protein>
<dbReference type="GeneID" id="37044011"/>
<sequence>MSSSAQDPLQTPRRKEGEAQVLAPAGGSGAGPKSSYYQGPPAQNSAFGTAPIGVIGRDKPREIIRVERDYTGGELCQFHPTFPLELEGRVEPTVFSETMNDINELLIKAHDPSWACFDNSLAVLTLYTSPFLLNSKYEREMKRLDKIISQANEKSFNPAGLNIRSPAESAFLFLEVEYF</sequence>
<dbReference type="InterPro" id="IPR019383">
    <property type="entry name" value="Golgin_A_7/ERF4"/>
</dbReference>
<dbReference type="RefSeq" id="XP_025376529.1">
    <property type="nucleotide sequence ID" value="XM_025522095.1"/>
</dbReference>
<evidence type="ECO:0000259" key="8">
    <source>
        <dbReference type="Pfam" id="PF10256"/>
    </source>
</evidence>
<evidence type="ECO:0000256" key="4">
    <source>
        <dbReference type="ARBA" id="ARBA00018463"/>
    </source>
</evidence>
<evidence type="ECO:0000256" key="6">
    <source>
        <dbReference type="ARBA" id="ARBA00023136"/>
    </source>
</evidence>
<dbReference type="PANTHER" id="PTHR13254">
    <property type="entry name" value="GOLGI AUTOANTIGEN, GOLGIN SUBFAMILY A, 7"/>
    <property type="match status" value="1"/>
</dbReference>
<dbReference type="Pfam" id="PF10256">
    <property type="entry name" value="Erf4"/>
    <property type="match status" value="1"/>
</dbReference>
<evidence type="ECO:0000313" key="10">
    <source>
        <dbReference type="Proteomes" id="UP000245768"/>
    </source>
</evidence>
<comment type="similarity">
    <text evidence="2">Belongs to the ERF4 family.</text>
</comment>
<feature type="domain" description="Golgin subfamily A member 7/ERF4" evidence="8">
    <location>
        <begin position="63"/>
        <end position="175"/>
    </location>
</feature>
<dbReference type="GO" id="GO:0006612">
    <property type="term" value="P:protein targeting to membrane"/>
    <property type="evidence" value="ECO:0007669"/>
    <property type="project" value="TreeGrafter"/>
</dbReference>
<dbReference type="OrthoDB" id="2190159at2759"/>
<reference evidence="9 10" key="1">
    <citation type="journal article" date="2018" name="Mol. Biol. Evol.">
        <title>Broad Genomic Sampling Reveals a Smut Pathogenic Ancestry of the Fungal Clade Ustilaginomycotina.</title>
        <authorList>
            <person name="Kijpornyongpan T."/>
            <person name="Mondo S.J."/>
            <person name="Barry K."/>
            <person name="Sandor L."/>
            <person name="Lee J."/>
            <person name="Lipzen A."/>
            <person name="Pangilinan J."/>
            <person name="LaButti K."/>
            <person name="Hainaut M."/>
            <person name="Henrissat B."/>
            <person name="Grigoriev I.V."/>
            <person name="Spatafora J.W."/>
            <person name="Aime M.C."/>
        </authorList>
    </citation>
    <scope>NUCLEOTIDE SEQUENCE [LARGE SCALE GENOMIC DNA]</scope>
    <source>
        <strain evidence="9 10">MCA 4198</strain>
    </source>
</reference>
<keyword evidence="6" id="KW-0472">Membrane</keyword>
<gene>
    <name evidence="9" type="ORF">FA10DRAFT_267907</name>
</gene>
<evidence type="ECO:0000256" key="5">
    <source>
        <dbReference type="ARBA" id="ARBA00022824"/>
    </source>
</evidence>
<evidence type="ECO:0000256" key="3">
    <source>
        <dbReference type="ARBA" id="ARBA00011396"/>
    </source>
</evidence>
<keyword evidence="5" id="KW-0256">Endoplasmic reticulum</keyword>
<dbReference type="GO" id="GO:0005789">
    <property type="term" value="C:endoplasmic reticulum membrane"/>
    <property type="evidence" value="ECO:0007669"/>
    <property type="project" value="UniProtKB-SubCell"/>
</dbReference>
<comment type="subunit">
    <text evidence="3">Interacts with ERF2.</text>
</comment>
<evidence type="ECO:0000256" key="2">
    <source>
        <dbReference type="ARBA" id="ARBA00007732"/>
    </source>
</evidence>
<dbReference type="GO" id="GO:0031211">
    <property type="term" value="C:endoplasmic reticulum palmitoyltransferase complex"/>
    <property type="evidence" value="ECO:0007669"/>
    <property type="project" value="TreeGrafter"/>
</dbReference>
<dbReference type="Proteomes" id="UP000245768">
    <property type="component" value="Unassembled WGS sequence"/>
</dbReference>